<dbReference type="AlphaFoldDB" id="A0A4Y1ZBP2"/>
<dbReference type="GO" id="GO:0051301">
    <property type="term" value="P:cell division"/>
    <property type="evidence" value="ECO:0007669"/>
    <property type="project" value="UniProtKB-KW"/>
</dbReference>
<evidence type="ECO:0000256" key="16">
    <source>
        <dbReference type="ARBA" id="ARBA00049966"/>
    </source>
</evidence>
<evidence type="ECO:0000256" key="6">
    <source>
        <dbReference type="ARBA" id="ARBA00022984"/>
    </source>
</evidence>
<comment type="subcellular location">
    <subcellularLocation>
        <location evidence="1">Membrane</location>
        <topology evidence="1">Multi-pass membrane protein</topology>
    </subcellularLocation>
</comment>
<dbReference type="GO" id="GO:0008360">
    <property type="term" value="P:regulation of cell shape"/>
    <property type="evidence" value="ECO:0007669"/>
    <property type="project" value="UniProtKB-KW"/>
</dbReference>
<evidence type="ECO:0000256" key="1">
    <source>
        <dbReference type="ARBA" id="ARBA00004141"/>
    </source>
</evidence>
<keyword evidence="6" id="KW-0573">Peptidoglycan synthesis</keyword>
<dbReference type="InterPro" id="IPR018365">
    <property type="entry name" value="Cell_cycle_FtsW-rel_CS"/>
</dbReference>
<sequence>MDLTLKKLLHHIDYSLLITMSLLIGFGLIMVYSAGSVWARIFFSTPQPASYFFVHQLRWTALAVPIGIVGMIVPYKAYRKVVKPMILLSFFLLLLLYVLGSTVNNAQSWLRLGSFNLQPAELVKITVILYLASVFSNKQNMIADFKTSVAPPLIVIMVFFFMIAKQPDFGTAMILVMISTVMVLCAGLRTKHLLFLAALSAVAVIGVYHFALSGNQLGRFTAAYDPFSVADKTGRQLINSYIAIASGGLTGRGLGQSIEKTGFLPEPQTDFIISIIGEELGLLGILFVVLCIAYLVFKGFVIAIRCKDVFGSLLAIGISSMLAIQTFVNLGAATGLLPITGVPLPFVSYGGSSLITMVFSICVLMNISGFVNLKRSSQIEGKRENVKAKN</sequence>
<evidence type="ECO:0000313" key="19">
    <source>
        <dbReference type="Proteomes" id="UP000319716"/>
    </source>
</evidence>
<evidence type="ECO:0000256" key="4">
    <source>
        <dbReference type="ARBA" id="ARBA00022692"/>
    </source>
</evidence>
<feature type="transmembrane region" description="Helical" evidence="17">
    <location>
        <begin position="85"/>
        <end position="103"/>
    </location>
</feature>
<evidence type="ECO:0000256" key="7">
    <source>
        <dbReference type="ARBA" id="ARBA00022989"/>
    </source>
</evidence>
<evidence type="ECO:0000313" key="18">
    <source>
        <dbReference type="EMBL" id="GAY76430.1"/>
    </source>
</evidence>
<feature type="transmembrane region" description="Helical" evidence="17">
    <location>
        <begin position="193"/>
        <end position="211"/>
    </location>
</feature>
<feature type="transmembrane region" description="Helical" evidence="17">
    <location>
        <begin position="12"/>
        <end position="39"/>
    </location>
</feature>
<feature type="transmembrane region" description="Helical" evidence="17">
    <location>
        <begin position="59"/>
        <end position="78"/>
    </location>
</feature>
<dbReference type="GO" id="GO:0005886">
    <property type="term" value="C:plasma membrane"/>
    <property type="evidence" value="ECO:0007669"/>
    <property type="project" value="TreeGrafter"/>
</dbReference>
<feature type="transmembrane region" description="Helical" evidence="17">
    <location>
        <begin position="271"/>
        <end position="297"/>
    </location>
</feature>
<keyword evidence="5" id="KW-0133">Cell shape</keyword>
<evidence type="ECO:0000256" key="13">
    <source>
        <dbReference type="ARBA" id="ARBA00041418"/>
    </source>
</evidence>
<dbReference type="Pfam" id="PF01098">
    <property type="entry name" value="FTSW_RODA_SPOVE"/>
    <property type="match status" value="1"/>
</dbReference>
<dbReference type="GO" id="GO:0015648">
    <property type="term" value="F:lipid-linked peptidoglycan transporter activity"/>
    <property type="evidence" value="ECO:0007669"/>
    <property type="project" value="TreeGrafter"/>
</dbReference>
<keyword evidence="18" id="KW-0131">Cell cycle</keyword>
<feature type="transmembrane region" description="Helical" evidence="17">
    <location>
        <begin position="309"/>
        <end position="328"/>
    </location>
</feature>
<keyword evidence="7 17" id="KW-1133">Transmembrane helix</keyword>
<organism evidence="18 19">
    <name type="scientific">Sporolactobacillus inulinus</name>
    <dbReference type="NCBI Taxonomy" id="2078"/>
    <lineage>
        <taxon>Bacteria</taxon>
        <taxon>Bacillati</taxon>
        <taxon>Bacillota</taxon>
        <taxon>Bacilli</taxon>
        <taxon>Bacillales</taxon>
        <taxon>Sporolactobacillaceae</taxon>
        <taxon>Sporolactobacillus</taxon>
    </lineage>
</organism>
<dbReference type="Proteomes" id="UP000319716">
    <property type="component" value="Unassembled WGS sequence"/>
</dbReference>
<dbReference type="PROSITE" id="PS00428">
    <property type="entry name" value="FTSW_RODA_SPOVE"/>
    <property type="match status" value="1"/>
</dbReference>
<accession>A0A4Y1ZBP2</accession>
<evidence type="ECO:0000256" key="15">
    <source>
        <dbReference type="ARBA" id="ARBA00049902"/>
    </source>
</evidence>
<dbReference type="GO" id="GO:0009252">
    <property type="term" value="P:peptidoglycan biosynthetic process"/>
    <property type="evidence" value="ECO:0007669"/>
    <property type="project" value="UniProtKB-KW"/>
</dbReference>
<dbReference type="EMBL" id="BEXB01000014">
    <property type="protein sequence ID" value="GAY76430.1"/>
    <property type="molecule type" value="Genomic_DNA"/>
</dbReference>
<dbReference type="GO" id="GO:0008955">
    <property type="term" value="F:peptidoglycan glycosyltransferase activity"/>
    <property type="evidence" value="ECO:0007669"/>
    <property type="project" value="UniProtKB-EC"/>
</dbReference>
<keyword evidence="8 17" id="KW-0472">Membrane</keyword>
<proteinExistence type="inferred from homology"/>
<gene>
    <name evidence="18" type="ORF">NBRC111894_1984</name>
</gene>
<evidence type="ECO:0000256" key="8">
    <source>
        <dbReference type="ARBA" id="ARBA00023136"/>
    </source>
</evidence>
<name>A0A4Y1ZBP2_9BACL</name>
<comment type="similarity">
    <text evidence="11">Belongs to the SEDS family. FtsW subfamily.</text>
</comment>
<evidence type="ECO:0000256" key="5">
    <source>
        <dbReference type="ARBA" id="ARBA00022960"/>
    </source>
</evidence>
<keyword evidence="3" id="KW-0808">Transferase</keyword>
<dbReference type="InterPro" id="IPR001182">
    <property type="entry name" value="FtsW/RodA"/>
</dbReference>
<evidence type="ECO:0000256" key="10">
    <source>
        <dbReference type="ARBA" id="ARBA00033270"/>
    </source>
</evidence>
<feature type="transmembrane region" description="Helical" evidence="17">
    <location>
        <begin position="348"/>
        <end position="373"/>
    </location>
</feature>
<comment type="function">
    <text evidence="16">Peptidoglycan polymerase that is essential for cell division.</text>
</comment>
<protein>
    <recommendedName>
        <fullName evidence="12">Probable peptidoglycan glycosyltransferase FtsW</fullName>
        <ecNumber evidence="14">2.4.99.28</ecNumber>
    </recommendedName>
    <alternativeName>
        <fullName evidence="13">Cell division protein FtsW</fullName>
    </alternativeName>
    <alternativeName>
        <fullName evidence="10">Cell wall polymerase</fullName>
    </alternativeName>
    <alternativeName>
        <fullName evidence="9">Peptidoglycan polymerase</fullName>
    </alternativeName>
</protein>
<evidence type="ECO:0000256" key="3">
    <source>
        <dbReference type="ARBA" id="ARBA00022679"/>
    </source>
</evidence>
<keyword evidence="18" id="KW-0132">Cell division</keyword>
<feature type="transmembrane region" description="Helical" evidence="17">
    <location>
        <begin position="115"/>
        <end position="135"/>
    </location>
</feature>
<evidence type="ECO:0000256" key="11">
    <source>
        <dbReference type="ARBA" id="ARBA00038053"/>
    </source>
</evidence>
<evidence type="ECO:0000256" key="12">
    <source>
        <dbReference type="ARBA" id="ARBA00041185"/>
    </source>
</evidence>
<feature type="transmembrane region" description="Helical" evidence="17">
    <location>
        <begin position="169"/>
        <end position="186"/>
    </location>
</feature>
<comment type="caution">
    <text evidence="18">The sequence shown here is derived from an EMBL/GenBank/DDBJ whole genome shotgun (WGS) entry which is preliminary data.</text>
</comment>
<dbReference type="EC" id="2.4.99.28" evidence="14"/>
<reference evidence="18 19" key="1">
    <citation type="submission" date="2017-11" db="EMBL/GenBank/DDBJ databases">
        <title>Draft Genome Sequence of Sporolactobacillus inulinus NBRC 111894 Isolated from Koso, a Japanese Sugar-Vegetable Fermented Beverage.</title>
        <authorList>
            <person name="Chiou T.Y."/>
            <person name="Oshima K."/>
            <person name="Suda W."/>
            <person name="Hattori M."/>
            <person name="Takahashi T."/>
        </authorList>
    </citation>
    <scope>NUCLEOTIDE SEQUENCE [LARGE SCALE GENOMIC DNA]</scope>
    <source>
        <strain evidence="18 19">NBRC111894</strain>
    </source>
</reference>
<evidence type="ECO:0000256" key="9">
    <source>
        <dbReference type="ARBA" id="ARBA00032370"/>
    </source>
</evidence>
<feature type="transmembrane region" description="Helical" evidence="17">
    <location>
        <begin position="147"/>
        <end position="163"/>
    </location>
</feature>
<evidence type="ECO:0000256" key="17">
    <source>
        <dbReference type="SAM" id="Phobius"/>
    </source>
</evidence>
<dbReference type="PANTHER" id="PTHR30474">
    <property type="entry name" value="CELL CYCLE PROTEIN"/>
    <property type="match status" value="1"/>
</dbReference>
<evidence type="ECO:0000256" key="2">
    <source>
        <dbReference type="ARBA" id="ARBA00022676"/>
    </source>
</evidence>
<comment type="catalytic activity">
    <reaction evidence="15">
        <text>[GlcNAc-(1-&gt;4)-Mur2Ac(oyl-L-Ala-gamma-D-Glu-L-Lys-D-Ala-D-Ala)](n)-di-trans,octa-cis-undecaprenyl diphosphate + beta-D-GlcNAc-(1-&gt;4)-Mur2Ac(oyl-L-Ala-gamma-D-Glu-L-Lys-D-Ala-D-Ala)-di-trans,octa-cis-undecaprenyl diphosphate = [GlcNAc-(1-&gt;4)-Mur2Ac(oyl-L-Ala-gamma-D-Glu-L-Lys-D-Ala-D-Ala)](n+1)-di-trans,octa-cis-undecaprenyl diphosphate + di-trans,octa-cis-undecaprenyl diphosphate + H(+)</text>
        <dbReference type="Rhea" id="RHEA:23708"/>
        <dbReference type="Rhea" id="RHEA-COMP:9602"/>
        <dbReference type="Rhea" id="RHEA-COMP:9603"/>
        <dbReference type="ChEBI" id="CHEBI:15378"/>
        <dbReference type="ChEBI" id="CHEBI:58405"/>
        <dbReference type="ChEBI" id="CHEBI:60033"/>
        <dbReference type="ChEBI" id="CHEBI:78435"/>
        <dbReference type="EC" id="2.4.99.28"/>
    </reaction>
</comment>
<keyword evidence="2" id="KW-0328">Glycosyltransferase</keyword>
<evidence type="ECO:0000256" key="14">
    <source>
        <dbReference type="ARBA" id="ARBA00044770"/>
    </source>
</evidence>
<keyword evidence="4 17" id="KW-0812">Transmembrane</keyword>
<dbReference type="GO" id="GO:0032153">
    <property type="term" value="C:cell division site"/>
    <property type="evidence" value="ECO:0007669"/>
    <property type="project" value="TreeGrafter"/>
</dbReference>
<dbReference type="PANTHER" id="PTHR30474:SF2">
    <property type="entry name" value="PEPTIDOGLYCAN GLYCOSYLTRANSFERASE FTSW-RELATED"/>
    <property type="match status" value="1"/>
</dbReference>